<keyword evidence="2" id="KW-1185">Reference proteome</keyword>
<dbReference type="Proteomes" id="UP001362999">
    <property type="component" value="Unassembled WGS sequence"/>
</dbReference>
<accession>A0AAW0B794</accession>
<sequence>MSVFVAEVVVAARATRVSEDGGGAAPPAAIPDGEDPEFIRVQGFTMFPKLNLADHPKALEKLGLTTTSEISLYDPGSCAFHREDVDHVMEVTSHQVILARLRSVKDCPTLDEFIAQFGKSRVLVGGNRRSLASTSLKRKPALDSFPPSLKTAQPVQRLLHPRARPRHLHVCSRHHCHGYYSIWGILNDLLVPPPSGFALPTAWTARPTVRLRAAGILGHSHRTGSVKRV</sequence>
<evidence type="ECO:0000313" key="2">
    <source>
        <dbReference type="Proteomes" id="UP001362999"/>
    </source>
</evidence>
<reference evidence="1 2" key="1">
    <citation type="journal article" date="2024" name="J Genomics">
        <title>Draft genome sequencing and assembly of Favolaschia claudopus CIRM-BRFM 2984 isolated from oak limbs.</title>
        <authorList>
            <person name="Navarro D."/>
            <person name="Drula E."/>
            <person name="Chaduli D."/>
            <person name="Cazenave R."/>
            <person name="Ahrendt S."/>
            <person name="Wang J."/>
            <person name="Lipzen A."/>
            <person name="Daum C."/>
            <person name="Barry K."/>
            <person name="Grigoriev I.V."/>
            <person name="Favel A."/>
            <person name="Rosso M.N."/>
            <person name="Martin F."/>
        </authorList>
    </citation>
    <scope>NUCLEOTIDE SEQUENCE [LARGE SCALE GENOMIC DNA]</scope>
    <source>
        <strain evidence="1 2">CIRM-BRFM 2984</strain>
    </source>
</reference>
<dbReference type="EMBL" id="JAWWNJ010000038">
    <property type="protein sequence ID" value="KAK7021577.1"/>
    <property type="molecule type" value="Genomic_DNA"/>
</dbReference>
<protein>
    <submittedName>
        <fullName evidence="1">Uncharacterized protein</fullName>
    </submittedName>
</protein>
<dbReference type="AlphaFoldDB" id="A0AAW0B794"/>
<evidence type="ECO:0000313" key="1">
    <source>
        <dbReference type="EMBL" id="KAK7021577.1"/>
    </source>
</evidence>
<proteinExistence type="predicted"/>
<organism evidence="1 2">
    <name type="scientific">Favolaschia claudopus</name>
    <dbReference type="NCBI Taxonomy" id="2862362"/>
    <lineage>
        <taxon>Eukaryota</taxon>
        <taxon>Fungi</taxon>
        <taxon>Dikarya</taxon>
        <taxon>Basidiomycota</taxon>
        <taxon>Agaricomycotina</taxon>
        <taxon>Agaricomycetes</taxon>
        <taxon>Agaricomycetidae</taxon>
        <taxon>Agaricales</taxon>
        <taxon>Marasmiineae</taxon>
        <taxon>Mycenaceae</taxon>
        <taxon>Favolaschia</taxon>
    </lineage>
</organism>
<gene>
    <name evidence="1" type="ORF">R3P38DRAFT_2780790</name>
</gene>
<name>A0AAW0B794_9AGAR</name>
<comment type="caution">
    <text evidence="1">The sequence shown here is derived from an EMBL/GenBank/DDBJ whole genome shotgun (WGS) entry which is preliminary data.</text>
</comment>